<dbReference type="Gene3D" id="3.20.20.450">
    <property type="entry name" value="EAL domain"/>
    <property type="match status" value="1"/>
</dbReference>
<gene>
    <name evidence="4" type="ORF">FZO89_00710</name>
</gene>
<protein>
    <submittedName>
        <fullName evidence="4">Sensor domain-containing phosphodiesterase</fullName>
    </submittedName>
</protein>
<name>A0A5D4XJR6_9GAMM</name>
<feature type="region of interest" description="Disordered" evidence="1">
    <location>
        <begin position="631"/>
        <end position="654"/>
    </location>
</feature>
<dbReference type="Gene3D" id="3.30.70.270">
    <property type="match status" value="1"/>
</dbReference>
<proteinExistence type="predicted"/>
<dbReference type="InterPro" id="IPR000160">
    <property type="entry name" value="GGDEF_dom"/>
</dbReference>
<feature type="domain" description="GGDEF" evidence="3">
    <location>
        <begin position="236"/>
        <end position="369"/>
    </location>
</feature>
<reference evidence="4 5" key="1">
    <citation type="submission" date="2019-08" db="EMBL/GenBank/DDBJ databases">
        <title>Luteimonas viscosus sp. nov., isolated from soil of a sunflower field.</title>
        <authorList>
            <person name="Jianli Z."/>
            <person name="Ying Z."/>
        </authorList>
    </citation>
    <scope>NUCLEOTIDE SEQUENCE [LARGE SCALE GENOMIC DNA]</scope>
    <source>
        <strain evidence="4 5">XBU10</strain>
    </source>
</reference>
<dbReference type="OrthoDB" id="197861at2"/>
<dbReference type="PROSITE" id="PS50883">
    <property type="entry name" value="EAL"/>
    <property type="match status" value="1"/>
</dbReference>
<organism evidence="4 5">
    <name type="scientific">Luteimonas viscosa</name>
    <dbReference type="NCBI Taxonomy" id="1132694"/>
    <lineage>
        <taxon>Bacteria</taxon>
        <taxon>Pseudomonadati</taxon>
        <taxon>Pseudomonadota</taxon>
        <taxon>Gammaproteobacteria</taxon>
        <taxon>Lysobacterales</taxon>
        <taxon>Lysobacteraceae</taxon>
        <taxon>Luteimonas</taxon>
    </lineage>
</organism>
<feature type="domain" description="EAL" evidence="2">
    <location>
        <begin position="378"/>
        <end position="632"/>
    </location>
</feature>
<dbReference type="Gene3D" id="3.30.450.40">
    <property type="match status" value="1"/>
</dbReference>
<dbReference type="GO" id="GO:0071111">
    <property type="term" value="F:cyclic-guanylate-specific phosphodiesterase activity"/>
    <property type="evidence" value="ECO:0007669"/>
    <property type="project" value="InterPro"/>
</dbReference>
<dbReference type="Proteomes" id="UP000324973">
    <property type="component" value="Unassembled WGS sequence"/>
</dbReference>
<dbReference type="AlphaFoldDB" id="A0A5D4XJR6"/>
<dbReference type="InterPro" id="IPR029787">
    <property type="entry name" value="Nucleotide_cyclase"/>
</dbReference>
<evidence type="ECO:0000256" key="1">
    <source>
        <dbReference type="SAM" id="MobiDB-lite"/>
    </source>
</evidence>
<dbReference type="InterPro" id="IPR003018">
    <property type="entry name" value="GAF"/>
</dbReference>
<dbReference type="InterPro" id="IPR035919">
    <property type="entry name" value="EAL_sf"/>
</dbReference>
<dbReference type="PANTHER" id="PTHR33121:SF70">
    <property type="entry name" value="SIGNALING PROTEIN YKOW"/>
    <property type="match status" value="1"/>
</dbReference>
<dbReference type="CDD" id="cd01948">
    <property type="entry name" value="EAL"/>
    <property type="match status" value="1"/>
</dbReference>
<dbReference type="InterPro" id="IPR029016">
    <property type="entry name" value="GAF-like_dom_sf"/>
</dbReference>
<evidence type="ECO:0000259" key="3">
    <source>
        <dbReference type="PROSITE" id="PS50887"/>
    </source>
</evidence>
<evidence type="ECO:0000313" key="5">
    <source>
        <dbReference type="Proteomes" id="UP000324973"/>
    </source>
</evidence>
<dbReference type="InterPro" id="IPR001633">
    <property type="entry name" value="EAL_dom"/>
</dbReference>
<dbReference type="EMBL" id="VTFT01000001">
    <property type="protein sequence ID" value="TYT24918.1"/>
    <property type="molecule type" value="Genomic_DNA"/>
</dbReference>
<sequence length="654" mass="70607">MSLQMSRTVLPPAPSTGDASASERFTRALVALTRQVWSPECTFRTAIAAICETAADALQIERVSVWNYEAADGRLRCLHAFDAISGSHLPVQPLEMLSLDGDGYLASLDDMRVLEVAEMDDGAEMARSHLALRDYLQRHRIQGMLEAPAFVGGELQGVICHESILRVRNWSGAETVFAASMGDYVAMAFEIARRRRAEAEVEHLRLHDAATGLPNRAYLTELIRQRLLATPLRREQVLAVVNVQVDVSGGVAWSAGAPTVDDVLGRIARQLRSLMGTDTELARTGSDGFTFLVGANPSKRSVIRLAEAVLATVESMDWQHTDVDPGVAVGIAVADRGSALDAPALLQQGEEAAARARAAGRFGYAMYDAEHHAALVEGLRLERALRDGFANGEFELHYQPEFDAHSGRWVAAESLLRWRVGGELRVAGEFIGVLEPSRLMLDVGRWVLRQACLDAVAWPRNADGHEVTVRVNVSARQFDESGLVEDVRAALDASGLDPARLSLELTETTLMRDVDRALELLRPLRETGVQVAIDDFGTGYASLVYLKCLPVDALKIDGSFVQGMLENKGDRAIVQAIVNLAAAFGIEVIAEGVETPEQQAALLAAGVHRMQGWLYGRALPNPALCGVIGSRPASAGPASDPEPAPDGQDASPVP</sequence>
<dbReference type="SMART" id="SM00052">
    <property type="entry name" value="EAL"/>
    <property type="match status" value="1"/>
</dbReference>
<accession>A0A5D4XJR6</accession>
<dbReference type="Pfam" id="PF00563">
    <property type="entry name" value="EAL"/>
    <property type="match status" value="1"/>
</dbReference>
<comment type="caution">
    <text evidence="4">The sequence shown here is derived from an EMBL/GenBank/DDBJ whole genome shotgun (WGS) entry which is preliminary data.</text>
</comment>
<dbReference type="InterPro" id="IPR050706">
    <property type="entry name" value="Cyclic-di-GMP_PDE-like"/>
</dbReference>
<dbReference type="InterPro" id="IPR043128">
    <property type="entry name" value="Rev_trsase/Diguanyl_cyclase"/>
</dbReference>
<dbReference type="Pfam" id="PF01590">
    <property type="entry name" value="GAF"/>
    <property type="match status" value="1"/>
</dbReference>
<dbReference type="SUPFAM" id="SSF55073">
    <property type="entry name" value="Nucleotide cyclase"/>
    <property type="match status" value="1"/>
</dbReference>
<keyword evidence="5" id="KW-1185">Reference proteome</keyword>
<dbReference type="Pfam" id="PF00990">
    <property type="entry name" value="GGDEF"/>
    <property type="match status" value="1"/>
</dbReference>
<dbReference type="PROSITE" id="PS50887">
    <property type="entry name" value="GGDEF"/>
    <property type="match status" value="1"/>
</dbReference>
<feature type="region of interest" description="Disordered" evidence="1">
    <location>
        <begin position="1"/>
        <end position="21"/>
    </location>
</feature>
<dbReference type="PANTHER" id="PTHR33121">
    <property type="entry name" value="CYCLIC DI-GMP PHOSPHODIESTERASE PDEF"/>
    <property type="match status" value="1"/>
</dbReference>
<dbReference type="SUPFAM" id="SSF141868">
    <property type="entry name" value="EAL domain-like"/>
    <property type="match status" value="1"/>
</dbReference>
<evidence type="ECO:0000313" key="4">
    <source>
        <dbReference type="EMBL" id="TYT24918.1"/>
    </source>
</evidence>
<evidence type="ECO:0000259" key="2">
    <source>
        <dbReference type="PROSITE" id="PS50883"/>
    </source>
</evidence>
<dbReference type="NCBIfam" id="TIGR00254">
    <property type="entry name" value="GGDEF"/>
    <property type="match status" value="1"/>
</dbReference>
<dbReference type="SUPFAM" id="SSF55781">
    <property type="entry name" value="GAF domain-like"/>
    <property type="match status" value="1"/>
</dbReference>
<dbReference type="SMART" id="SM00267">
    <property type="entry name" value="GGDEF"/>
    <property type="match status" value="1"/>
</dbReference>